<dbReference type="InterPro" id="IPR050491">
    <property type="entry name" value="AmpC-like"/>
</dbReference>
<dbReference type="InterPro" id="IPR021860">
    <property type="entry name" value="Peptidase_S12_Pab87-rel_C"/>
</dbReference>
<dbReference type="InterPro" id="IPR012338">
    <property type="entry name" value="Beta-lactam/transpept-like"/>
</dbReference>
<feature type="signal peptide" evidence="1">
    <location>
        <begin position="1"/>
        <end position="19"/>
    </location>
</feature>
<gene>
    <name evidence="4" type="ORF">EZ444_17180</name>
</gene>
<name>A0A4R0N483_9SPHI</name>
<dbReference type="PANTHER" id="PTHR46825:SF15">
    <property type="entry name" value="BETA-LACTAMASE-RELATED DOMAIN-CONTAINING PROTEIN"/>
    <property type="match status" value="1"/>
</dbReference>
<dbReference type="Gene3D" id="3.40.710.10">
    <property type="entry name" value="DD-peptidase/beta-lactamase superfamily"/>
    <property type="match status" value="1"/>
</dbReference>
<dbReference type="PANTHER" id="PTHR46825">
    <property type="entry name" value="D-ALANYL-D-ALANINE-CARBOXYPEPTIDASE/ENDOPEPTIDASE AMPH"/>
    <property type="match status" value="1"/>
</dbReference>
<feature type="chain" id="PRO_5020684036" evidence="1">
    <location>
        <begin position="20"/>
        <end position="602"/>
    </location>
</feature>
<dbReference type="OrthoDB" id="1522765at2"/>
<dbReference type="AlphaFoldDB" id="A0A4R0N483"/>
<keyword evidence="1" id="KW-0732">Signal</keyword>
<organism evidence="4 5">
    <name type="scientific">Pedobacter hiemivivus</name>
    <dbReference type="NCBI Taxonomy" id="2530454"/>
    <lineage>
        <taxon>Bacteria</taxon>
        <taxon>Pseudomonadati</taxon>
        <taxon>Bacteroidota</taxon>
        <taxon>Sphingobacteriia</taxon>
        <taxon>Sphingobacteriales</taxon>
        <taxon>Sphingobacteriaceae</taxon>
        <taxon>Pedobacter</taxon>
    </lineage>
</organism>
<evidence type="ECO:0000256" key="1">
    <source>
        <dbReference type="SAM" id="SignalP"/>
    </source>
</evidence>
<protein>
    <submittedName>
        <fullName evidence="4">DUF3471 domain-containing protein</fullName>
    </submittedName>
</protein>
<dbReference type="Pfam" id="PF00144">
    <property type="entry name" value="Beta-lactamase"/>
    <property type="match status" value="1"/>
</dbReference>
<keyword evidence="5" id="KW-1185">Reference proteome</keyword>
<reference evidence="4 5" key="1">
    <citation type="submission" date="2019-02" db="EMBL/GenBank/DDBJ databases">
        <title>Pedobacter sp. RP-3-8 sp. nov., isolated from Arctic soil.</title>
        <authorList>
            <person name="Dahal R.H."/>
        </authorList>
    </citation>
    <scope>NUCLEOTIDE SEQUENCE [LARGE SCALE GENOMIC DNA]</scope>
    <source>
        <strain evidence="4 5">RP-3-8</strain>
    </source>
</reference>
<dbReference type="Pfam" id="PF11954">
    <property type="entry name" value="DUF3471"/>
    <property type="match status" value="1"/>
</dbReference>
<dbReference type="Gene3D" id="2.40.128.600">
    <property type="match status" value="1"/>
</dbReference>
<dbReference type="SUPFAM" id="SSF56601">
    <property type="entry name" value="beta-lactamase/transpeptidase-like"/>
    <property type="match status" value="1"/>
</dbReference>
<sequence length="602" mass="67830">MKYILTLFLLSCISLETIAQEQIKSTDTRLAGIDSLLNKVLKDQQIAGFSVAVVDGDSVIYSKGFGYRDLENKKPVTSNTLFAIGSSSKAFTAALLGMLQKEGKLSLDGNAASYLPQLRFFNENMNNQITIRDMMTHRTGLSRYDLSWYLFNTSSRDSMIRRVQYMEPNVGLREKWQYNNFMYLAQGMIAEKLTGKTWEQNIKDRFFVPLEMKRSNTSIVEFQNDSIASLPYKLEDNQIKKMDYYDISGMGPAGAINSSADDMANWIKLWIAKGNYKGKEILSPAYITEAASSQMVIGSGLPTTEKDIYMANYGLGWIISSYRGHYKVEHGGNIDGFSASVSFFPTDKLGVVVLTNQNTSQVPTIVLNSIVDKLFKLKPIDWNGKVIKAKLKAKEINTTKKETDLMQVLNTKPSHPLTEYTGAFTNPAYGLVDISLKNDSLLAKVGKRNVWLKHYHYDTFDWKLIDKYGKTDTSENSLKLNFSTNVDGKIENLSASIEPGMKPAIFSLKPKVVYLDAKTLEQYVGDYTLVTTQVKVSVREKVLYVYLPGQPEYETIALGNHNFDLKTMKGFSVRFELNAEGKAEAIYFIQPNGTFKAIRKNE</sequence>
<dbReference type="EMBL" id="SJSM01000011">
    <property type="protein sequence ID" value="TCC94728.1"/>
    <property type="molecule type" value="Genomic_DNA"/>
</dbReference>
<evidence type="ECO:0000259" key="2">
    <source>
        <dbReference type="Pfam" id="PF00144"/>
    </source>
</evidence>
<feature type="domain" description="Beta-lactamase-related" evidence="2">
    <location>
        <begin position="34"/>
        <end position="361"/>
    </location>
</feature>
<accession>A0A4R0N483</accession>
<dbReference type="RefSeq" id="WP_131610381.1">
    <property type="nucleotide sequence ID" value="NZ_SJSM01000011.1"/>
</dbReference>
<feature type="domain" description="Peptidase S12 Pab87-related C-terminal" evidence="3">
    <location>
        <begin position="410"/>
        <end position="499"/>
    </location>
</feature>
<dbReference type="Proteomes" id="UP000291117">
    <property type="component" value="Unassembled WGS sequence"/>
</dbReference>
<evidence type="ECO:0000259" key="3">
    <source>
        <dbReference type="Pfam" id="PF11954"/>
    </source>
</evidence>
<evidence type="ECO:0000313" key="4">
    <source>
        <dbReference type="EMBL" id="TCC94728.1"/>
    </source>
</evidence>
<comment type="caution">
    <text evidence="4">The sequence shown here is derived from an EMBL/GenBank/DDBJ whole genome shotgun (WGS) entry which is preliminary data.</text>
</comment>
<dbReference type="InterPro" id="IPR001466">
    <property type="entry name" value="Beta-lactam-related"/>
</dbReference>
<proteinExistence type="predicted"/>
<evidence type="ECO:0000313" key="5">
    <source>
        <dbReference type="Proteomes" id="UP000291117"/>
    </source>
</evidence>